<dbReference type="OrthoDB" id="191189at2"/>
<sequence length="126" mass="13601">MSWTVAVAGPLPADEAWQRYADLRRWSDWSPQIRSVEASSTALVTGMTGTVRSLGPTALPFTVESVDAAARRWSWRVGIGPATVRMEHAIEARGDGCVATLTVHAPLPLAFGYAQACRPALHRLTS</sequence>
<dbReference type="RefSeq" id="WP_090593210.1">
    <property type="nucleotide sequence ID" value="NZ_LT629688.1"/>
</dbReference>
<gene>
    <name evidence="1" type="ORF">SAMN04489747_2143</name>
</gene>
<dbReference type="Pfam" id="PF10604">
    <property type="entry name" value="Polyketide_cyc2"/>
    <property type="match status" value="1"/>
</dbReference>
<protein>
    <submittedName>
        <fullName evidence="1">Polyketide cyclase / dehydrase and lipid transport</fullName>
    </submittedName>
</protein>
<dbReference type="EMBL" id="LT629688">
    <property type="protein sequence ID" value="SDD95746.1"/>
    <property type="molecule type" value="Genomic_DNA"/>
</dbReference>
<keyword evidence="2" id="KW-1185">Reference proteome</keyword>
<dbReference type="SUPFAM" id="SSF55961">
    <property type="entry name" value="Bet v1-like"/>
    <property type="match status" value="1"/>
</dbReference>
<evidence type="ECO:0000313" key="2">
    <source>
        <dbReference type="Proteomes" id="UP000198546"/>
    </source>
</evidence>
<dbReference type="AlphaFoldDB" id="A0A1G6Z1Q5"/>
<organism evidence="1 2">
    <name type="scientific">Auraticoccus monumenti</name>
    <dbReference type="NCBI Taxonomy" id="675864"/>
    <lineage>
        <taxon>Bacteria</taxon>
        <taxon>Bacillati</taxon>
        <taxon>Actinomycetota</taxon>
        <taxon>Actinomycetes</taxon>
        <taxon>Propionibacteriales</taxon>
        <taxon>Propionibacteriaceae</taxon>
        <taxon>Auraticoccus</taxon>
    </lineage>
</organism>
<dbReference type="InterPro" id="IPR019587">
    <property type="entry name" value="Polyketide_cyclase/dehydratase"/>
</dbReference>
<proteinExistence type="predicted"/>
<reference evidence="1 2" key="1">
    <citation type="submission" date="2016-10" db="EMBL/GenBank/DDBJ databases">
        <authorList>
            <person name="de Groot N.N."/>
        </authorList>
    </citation>
    <scope>NUCLEOTIDE SEQUENCE [LARGE SCALE GENOMIC DNA]</scope>
    <source>
        <strain evidence="1 2">MON 2.2</strain>
    </source>
</reference>
<dbReference type="Proteomes" id="UP000198546">
    <property type="component" value="Chromosome i"/>
</dbReference>
<dbReference type="STRING" id="675864.SAMN04489747_2143"/>
<dbReference type="Gene3D" id="3.30.530.20">
    <property type="match status" value="1"/>
</dbReference>
<dbReference type="InterPro" id="IPR023393">
    <property type="entry name" value="START-like_dom_sf"/>
</dbReference>
<accession>A0A1G6Z1Q5</accession>
<name>A0A1G6Z1Q5_9ACTN</name>
<evidence type="ECO:0000313" key="1">
    <source>
        <dbReference type="EMBL" id="SDD95746.1"/>
    </source>
</evidence>